<dbReference type="EMBL" id="JAKIJS010000001">
    <property type="protein sequence ID" value="MCF6137208.1"/>
    <property type="molecule type" value="Genomic_DNA"/>
</dbReference>
<dbReference type="Pfam" id="PF01476">
    <property type="entry name" value="LysM"/>
    <property type="match status" value="1"/>
</dbReference>
<keyword evidence="1" id="KW-0472">Membrane</keyword>
<keyword evidence="4" id="KW-1185">Reference proteome</keyword>
<organism evidence="3 4">
    <name type="scientific">Pseudalkalibacillus berkeleyi</name>
    <dbReference type="NCBI Taxonomy" id="1069813"/>
    <lineage>
        <taxon>Bacteria</taxon>
        <taxon>Bacillati</taxon>
        <taxon>Bacillota</taxon>
        <taxon>Bacilli</taxon>
        <taxon>Bacillales</taxon>
        <taxon>Fictibacillaceae</taxon>
        <taxon>Pseudalkalibacillus</taxon>
    </lineage>
</organism>
<dbReference type="Gene3D" id="3.10.350.10">
    <property type="entry name" value="LysM domain"/>
    <property type="match status" value="1"/>
</dbReference>
<keyword evidence="1" id="KW-1133">Transmembrane helix</keyword>
<gene>
    <name evidence="3" type="ORF">L2716_05640</name>
</gene>
<dbReference type="RefSeq" id="WP_236332605.1">
    <property type="nucleotide sequence ID" value="NZ_JAKIJS010000001.1"/>
</dbReference>
<sequence length="102" mass="11452">MKMRRQGGWSFVIVLIIIVSVMGSYSLVKANSDSKIEYLNVKIEQGDTLWGLSTKYKENHTYTTDGFVKWVESTNGVQADSLQPGDTVKIPVERQIIQVASK</sequence>
<feature type="domain" description="LysM" evidence="2">
    <location>
        <begin position="39"/>
        <end position="90"/>
    </location>
</feature>
<dbReference type="PROSITE" id="PS51782">
    <property type="entry name" value="LYSM"/>
    <property type="match status" value="1"/>
</dbReference>
<dbReference type="InterPro" id="IPR018392">
    <property type="entry name" value="LysM"/>
</dbReference>
<name>A0ABS9H035_9BACL</name>
<evidence type="ECO:0000313" key="3">
    <source>
        <dbReference type="EMBL" id="MCF6137208.1"/>
    </source>
</evidence>
<dbReference type="Proteomes" id="UP001649381">
    <property type="component" value="Unassembled WGS sequence"/>
</dbReference>
<keyword evidence="1" id="KW-0812">Transmembrane</keyword>
<dbReference type="InterPro" id="IPR036779">
    <property type="entry name" value="LysM_dom_sf"/>
</dbReference>
<accession>A0ABS9H035</accession>
<proteinExistence type="predicted"/>
<evidence type="ECO:0000256" key="1">
    <source>
        <dbReference type="SAM" id="Phobius"/>
    </source>
</evidence>
<comment type="caution">
    <text evidence="3">The sequence shown here is derived from an EMBL/GenBank/DDBJ whole genome shotgun (WGS) entry which is preliminary data.</text>
</comment>
<evidence type="ECO:0000313" key="4">
    <source>
        <dbReference type="Proteomes" id="UP001649381"/>
    </source>
</evidence>
<evidence type="ECO:0000259" key="2">
    <source>
        <dbReference type="PROSITE" id="PS51782"/>
    </source>
</evidence>
<protein>
    <submittedName>
        <fullName evidence="3">LysM peptidoglycan-binding domain-containing protein</fullName>
    </submittedName>
</protein>
<feature type="transmembrane region" description="Helical" evidence="1">
    <location>
        <begin position="7"/>
        <end position="28"/>
    </location>
</feature>
<reference evidence="3 4" key="1">
    <citation type="submission" date="2022-01" db="EMBL/GenBank/DDBJ databases">
        <title>Alkalihalobacillus sp. EGI L200015, a novel bacterium isolated from a salt lake sediment.</title>
        <authorList>
            <person name="Gao L."/>
            <person name="Fang B.-Z."/>
            <person name="Li W.-J."/>
        </authorList>
    </citation>
    <scope>NUCLEOTIDE SEQUENCE [LARGE SCALE GENOMIC DNA]</scope>
    <source>
        <strain evidence="3 4">KCTC 12718</strain>
    </source>
</reference>